<sequence length="420" mass="48162">MQDERNVHITTTRDRSSLVVEPERYDDVDQQSRVAHCGYRLPGDRTYRFNFPSDGFEIDKDNLCFVSDGVSLPEQPPRDQLKSLKTKFREAVDGKPLWGDVGRAQAERIDRTVSNMYRGVLEPLREFLDDTRGSQIHNVFLNGVESWEHDEWEDEEAQSRPTSGKTVLQLAACESHPEVVRLLLEEGAGPNSADLDGRTPLMEAALWGRLENVELLLEHGANPDLRCIHNETLRRAVDFAKPTRENYETRSSNRLYRENVHQMDIHRREIVRILEGQAARPAQPAMQLDGFSFSRRSNDPRSLSLTTHYSLPTEWKTVARLIRGGSFPEISAMSGWGHDEDESTHVAGCEWTTWVLGLCEIIDFTPERHDYDNGTPGRYYACHAEKQLITYFVHKHCFLDLELAIPPEPEQRTNLLYSST</sequence>
<dbReference type="InterPro" id="IPR036770">
    <property type="entry name" value="Ankyrin_rpt-contain_sf"/>
</dbReference>
<dbReference type="SUPFAM" id="SSF48403">
    <property type="entry name" value="Ankyrin repeat"/>
    <property type="match status" value="1"/>
</dbReference>
<feature type="repeat" description="ANK" evidence="3">
    <location>
        <begin position="196"/>
        <end position="228"/>
    </location>
</feature>
<evidence type="ECO:0000313" key="5">
    <source>
        <dbReference type="EMBL" id="KAF5698008.1"/>
    </source>
</evidence>
<evidence type="ECO:0000256" key="3">
    <source>
        <dbReference type="PROSITE-ProRule" id="PRU00023"/>
    </source>
</evidence>
<dbReference type="PANTHER" id="PTHR24171">
    <property type="entry name" value="ANKYRIN REPEAT DOMAIN-CONTAINING PROTEIN 39-RELATED"/>
    <property type="match status" value="1"/>
</dbReference>
<name>A0A8H6CZF6_9HYPO</name>
<accession>A0A8H6CZF6</accession>
<protein>
    <submittedName>
        <fullName evidence="5">Ankyrin repeat-containing protein</fullName>
    </submittedName>
</protein>
<keyword evidence="6" id="KW-1185">Reference proteome</keyword>
<dbReference type="PROSITE" id="PS50088">
    <property type="entry name" value="ANK_REPEAT"/>
    <property type="match status" value="2"/>
</dbReference>
<dbReference type="EMBL" id="JAAOAN010000959">
    <property type="protein sequence ID" value="KAF5698008.1"/>
    <property type="molecule type" value="Genomic_DNA"/>
</dbReference>
<keyword evidence="1" id="KW-0677">Repeat</keyword>
<dbReference type="InterPro" id="IPR057517">
    <property type="entry name" value="SsdA-like_C"/>
</dbReference>
<dbReference type="Pfam" id="PF12796">
    <property type="entry name" value="Ank_2"/>
    <property type="match status" value="1"/>
</dbReference>
<comment type="caution">
    <text evidence="5">The sequence shown here is derived from an EMBL/GenBank/DDBJ whole genome shotgun (WGS) entry which is preliminary data.</text>
</comment>
<dbReference type="Proteomes" id="UP000544331">
    <property type="component" value="Unassembled WGS sequence"/>
</dbReference>
<evidence type="ECO:0000259" key="4">
    <source>
        <dbReference type="Pfam" id="PF24120"/>
    </source>
</evidence>
<feature type="domain" description="Single-strand DNA deaminase toxin A-like C-terminal" evidence="4">
    <location>
        <begin position="331"/>
        <end position="389"/>
    </location>
</feature>
<keyword evidence="2 3" id="KW-0040">ANK repeat</keyword>
<proteinExistence type="predicted"/>
<dbReference type="Gene3D" id="1.25.40.20">
    <property type="entry name" value="Ankyrin repeat-containing domain"/>
    <property type="match status" value="1"/>
</dbReference>
<dbReference type="PROSITE" id="PS50297">
    <property type="entry name" value="ANK_REP_REGION"/>
    <property type="match status" value="2"/>
</dbReference>
<organism evidence="5 6">
    <name type="scientific">Fusarium mundagurra</name>
    <dbReference type="NCBI Taxonomy" id="1567541"/>
    <lineage>
        <taxon>Eukaryota</taxon>
        <taxon>Fungi</taxon>
        <taxon>Dikarya</taxon>
        <taxon>Ascomycota</taxon>
        <taxon>Pezizomycotina</taxon>
        <taxon>Sordariomycetes</taxon>
        <taxon>Hypocreomycetidae</taxon>
        <taxon>Hypocreales</taxon>
        <taxon>Nectriaceae</taxon>
        <taxon>Fusarium</taxon>
        <taxon>Fusarium fujikuroi species complex</taxon>
    </lineage>
</organism>
<dbReference type="InterPro" id="IPR002110">
    <property type="entry name" value="Ankyrin_rpt"/>
</dbReference>
<reference evidence="5 6" key="1">
    <citation type="submission" date="2020-05" db="EMBL/GenBank/DDBJ databases">
        <title>Identification and distribution of gene clusters putatively required for synthesis of sphingolipid metabolism inhibitors in phylogenetically diverse species of the filamentous fungus Fusarium.</title>
        <authorList>
            <person name="Kim H.-S."/>
            <person name="Busman M."/>
            <person name="Brown D.W."/>
            <person name="Divon H."/>
            <person name="Uhlig S."/>
            <person name="Proctor R.H."/>
        </authorList>
    </citation>
    <scope>NUCLEOTIDE SEQUENCE [LARGE SCALE GENOMIC DNA]</scope>
    <source>
        <strain evidence="5 6">NRRL 66235</strain>
    </source>
</reference>
<evidence type="ECO:0000256" key="2">
    <source>
        <dbReference type="ARBA" id="ARBA00023043"/>
    </source>
</evidence>
<dbReference type="OrthoDB" id="341259at2759"/>
<feature type="repeat" description="ANK" evidence="3">
    <location>
        <begin position="163"/>
        <end position="195"/>
    </location>
</feature>
<dbReference type="SMART" id="SM00248">
    <property type="entry name" value="ANK"/>
    <property type="match status" value="2"/>
</dbReference>
<dbReference type="Pfam" id="PF24120">
    <property type="entry name" value="SsdA_C"/>
    <property type="match status" value="1"/>
</dbReference>
<evidence type="ECO:0000313" key="6">
    <source>
        <dbReference type="Proteomes" id="UP000544331"/>
    </source>
</evidence>
<evidence type="ECO:0000256" key="1">
    <source>
        <dbReference type="ARBA" id="ARBA00022737"/>
    </source>
</evidence>
<gene>
    <name evidence="5" type="ORF">FMUND_15223</name>
</gene>
<dbReference type="AlphaFoldDB" id="A0A8H6CZF6"/>